<feature type="signal peptide" evidence="2">
    <location>
        <begin position="1"/>
        <end position="19"/>
    </location>
</feature>
<evidence type="ECO:0000313" key="4">
    <source>
        <dbReference type="Proteomes" id="UP001429357"/>
    </source>
</evidence>
<proteinExistence type="predicted"/>
<dbReference type="PANTHER" id="PTHR43649:SF33">
    <property type="entry name" value="POLYGALACTURONAN_RHAMNOGALACTURONAN-BINDING PROTEIN YTCQ"/>
    <property type="match status" value="1"/>
</dbReference>
<gene>
    <name evidence="3" type="ORF">BAU18_002424</name>
</gene>
<dbReference type="InterPro" id="IPR050490">
    <property type="entry name" value="Bact_solute-bd_prot1"/>
</dbReference>
<dbReference type="EMBL" id="MAEI02000001">
    <property type="protein sequence ID" value="MEO1782809.1"/>
    <property type="molecule type" value="Genomic_DNA"/>
</dbReference>
<dbReference type="Gene3D" id="3.40.190.10">
    <property type="entry name" value="Periplasmic binding protein-like II"/>
    <property type="match status" value="2"/>
</dbReference>
<keyword evidence="1 2" id="KW-0732">Signal</keyword>
<evidence type="ECO:0000313" key="3">
    <source>
        <dbReference type="EMBL" id="MEO1782809.1"/>
    </source>
</evidence>
<sequence length="534" mass="59673">MMKKLVTGSLLAASLFALAACGGGSKDKDSADFSIKDRYELDEKTPAWKLDNKKETTKITWYINSDWTALPFGEDVTTAQIKKDLNIDVEFISGDDSKLNAMISGGDLPDIVTLTNKTGQAALKADSWAYSLNDLAKKYDPYLMNIVNKDTFKWYSLDNGKTYGYPNYSNTAADYESGNIPVNDNFVIREDVYEAIGKPNITKPENFVKAMKDIAAKYPDLVPMGFTTVGDTAGPFTDKLQDFLGVPLEDQDGKYYDRNLDEEYLTWLSTLNQVYRDGNISDDSFTDDGPTYDEKVKSGQYATILVAGTSGQGGNFNDFNKKSGTRYIAIDGPSSTSGRKPTMNQTGISGWLSNYITKDAKDPAKVTQLFTYLIDEPGQILTKYGVEGVTYAYNDEGKIDYLPEVAKLEQTDNEAYNKKYGISRFNYFNNDRVNALKVKTEDALTQMQAWGKGKLVPHFVIENINPDLGTPEARSNEAIETKLNSSVISMIRASDEKAFDKTLSEYKTFLDDNKWDEIKAIKSEKMADNREKLQ</sequence>
<dbReference type="Proteomes" id="UP001429357">
    <property type="component" value="Unassembled WGS sequence"/>
</dbReference>
<protein>
    <submittedName>
        <fullName evidence="3">ABC transporter substrate-binding protein</fullName>
    </submittedName>
</protein>
<reference evidence="3 4" key="2">
    <citation type="submission" date="2024-02" db="EMBL/GenBank/DDBJ databases">
        <title>The Genome Sequence of Enterococcus diestrammenae JM9A.</title>
        <authorList>
            <person name="Earl A."/>
            <person name="Manson A."/>
            <person name="Gilmore M."/>
            <person name="Sanders J."/>
            <person name="Shea T."/>
            <person name="Howe W."/>
            <person name="Livny J."/>
            <person name="Cuomo C."/>
            <person name="Neafsey D."/>
            <person name="Birren B."/>
        </authorList>
    </citation>
    <scope>NUCLEOTIDE SEQUENCE [LARGE SCALE GENOMIC DNA]</scope>
    <source>
        <strain evidence="3 4">JM9A</strain>
    </source>
</reference>
<dbReference type="PANTHER" id="PTHR43649">
    <property type="entry name" value="ARABINOSE-BINDING PROTEIN-RELATED"/>
    <property type="match status" value="1"/>
</dbReference>
<name>A0ABV0F699_9ENTE</name>
<reference evidence="4" key="1">
    <citation type="submission" date="2016-06" db="EMBL/GenBank/DDBJ databases">
        <title>Four novel species of enterococci isolated from chicken manure.</title>
        <authorList>
            <person name="Van Tyne D."/>
        </authorList>
    </citation>
    <scope>NUCLEOTIDE SEQUENCE [LARGE SCALE GENOMIC DNA]</scope>
    <source>
        <strain evidence="4">JM9A</strain>
    </source>
</reference>
<evidence type="ECO:0000256" key="2">
    <source>
        <dbReference type="SAM" id="SignalP"/>
    </source>
</evidence>
<feature type="chain" id="PRO_5045923924" evidence="2">
    <location>
        <begin position="20"/>
        <end position="534"/>
    </location>
</feature>
<organism evidence="3 4">
    <name type="scientific">Enterococcus diestrammenae</name>
    <dbReference type="NCBI Taxonomy" id="1155073"/>
    <lineage>
        <taxon>Bacteria</taxon>
        <taxon>Bacillati</taxon>
        <taxon>Bacillota</taxon>
        <taxon>Bacilli</taxon>
        <taxon>Lactobacillales</taxon>
        <taxon>Enterococcaceae</taxon>
        <taxon>Enterococcus</taxon>
    </lineage>
</organism>
<comment type="caution">
    <text evidence="3">The sequence shown here is derived from an EMBL/GenBank/DDBJ whole genome shotgun (WGS) entry which is preliminary data.</text>
</comment>
<dbReference type="PROSITE" id="PS51257">
    <property type="entry name" value="PROKAR_LIPOPROTEIN"/>
    <property type="match status" value="1"/>
</dbReference>
<keyword evidence="4" id="KW-1185">Reference proteome</keyword>
<dbReference type="SUPFAM" id="SSF53850">
    <property type="entry name" value="Periplasmic binding protein-like II"/>
    <property type="match status" value="1"/>
</dbReference>
<evidence type="ECO:0000256" key="1">
    <source>
        <dbReference type="ARBA" id="ARBA00022729"/>
    </source>
</evidence>
<accession>A0ABV0F699</accession>